<dbReference type="Proteomes" id="UP001165065">
    <property type="component" value="Unassembled WGS sequence"/>
</dbReference>
<feature type="compositionally biased region" description="Polar residues" evidence="1">
    <location>
        <begin position="1"/>
        <end position="10"/>
    </location>
</feature>
<proteinExistence type="predicted"/>
<dbReference type="AlphaFoldDB" id="A0A9W7GIH7"/>
<dbReference type="EMBL" id="BRYA01000264">
    <property type="protein sequence ID" value="GMI45770.1"/>
    <property type="molecule type" value="Genomic_DNA"/>
</dbReference>
<dbReference type="OrthoDB" id="10345679at2759"/>
<gene>
    <name evidence="2" type="ORF">TrCOL_g9281</name>
</gene>
<feature type="region of interest" description="Disordered" evidence="1">
    <location>
        <begin position="1"/>
        <end position="51"/>
    </location>
</feature>
<accession>A0A9W7GIH7</accession>
<evidence type="ECO:0000313" key="3">
    <source>
        <dbReference type="Proteomes" id="UP001165065"/>
    </source>
</evidence>
<sequence>MSHFPNPNSKNGDEGSEHSPPLSARSDRSDSSSSSSGSRTPFGQGLKAEDLKTTAFQSEPVYRSVDLLPPSLSRAADVDFGFQDFRLKGPSEAIRDLSSSPSSAPNSEIFDMLPTVDPHNLNIMPKVTYTTTATSSLITAEKILNVLKTRSITFEIKRKSHSSSPSIKAQAYSPCCTRNCEINITMYANELGDTIVEIVRYSGCCVLYRSVANELFSVVETSSEVTSEAPHIPDSLCCESEADDIQVPPPPLSKSLASHTDDANPLYWLTTLAVATDTTLTTASAAAENAKDVMESSLFGALLHVSKTDSNDAKIVALAVLRNVVGNAKDIKTYVSALPNINELLAGLLSNAQTPTNNLTIAYLSVSIVSGLLAAAPRTVGKELKSLGADKVFEKCRGVGQDKHFQLAEAAIDAATAFQIHSR</sequence>
<reference evidence="3" key="1">
    <citation type="journal article" date="2023" name="Commun. Biol.">
        <title>Genome analysis of Parmales, the sister group of diatoms, reveals the evolutionary specialization of diatoms from phago-mixotrophs to photoautotrophs.</title>
        <authorList>
            <person name="Ban H."/>
            <person name="Sato S."/>
            <person name="Yoshikawa S."/>
            <person name="Yamada K."/>
            <person name="Nakamura Y."/>
            <person name="Ichinomiya M."/>
            <person name="Sato N."/>
            <person name="Blanc-Mathieu R."/>
            <person name="Endo H."/>
            <person name="Kuwata A."/>
            <person name="Ogata H."/>
        </authorList>
    </citation>
    <scope>NUCLEOTIDE SEQUENCE [LARGE SCALE GENOMIC DNA]</scope>
</reference>
<protein>
    <submittedName>
        <fullName evidence="2">Uncharacterized protein</fullName>
    </submittedName>
</protein>
<keyword evidence="3" id="KW-1185">Reference proteome</keyword>
<evidence type="ECO:0000256" key="1">
    <source>
        <dbReference type="SAM" id="MobiDB-lite"/>
    </source>
</evidence>
<name>A0A9W7GIH7_9STRA</name>
<organism evidence="2 3">
    <name type="scientific">Triparma columacea</name>
    <dbReference type="NCBI Taxonomy" id="722753"/>
    <lineage>
        <taxon>Eukaryota</taxon>
        <taxon>Sar</taxon>
        <taxon>Stramenopiles</taxon>
        <taxon>Ochrophyta</taxon>
        <taxon>Bolidophyceae</taxon>
        <taxon>Parmales</taxon>
        <taxon>Triparmaceae</taxon>
        <taxon>Triparma</taxon>
    </lineage>
</organism>
<comment type="caution">
    <text evidence="2">The sequence shown here is derived from an EMBL/GenBank/DDBJ whole genome shotgun (WGS) entry which is preliminary data.</text>
</comment>
<evidence type="ECO:0000313" key="2">
    <source>
        <dbReference type="EMBL" id="GMI45770.1"/>
    </source>
</evidence>